<comment type="caution">
    <text evidence="1">The sequence shown here is derived from an EMBL/GenBank/DDBJ whole genome shotgun (WGS) entry which is preliminary data.</text>
</comment>
<dbReference type="AlphaFoldDB" id="A0AAW8CIL2"/>
<evidence type="ECO:0000313" key="1">
    <source>
        <dbReference type="EMBL" id="MDP8148270.1"/>
    </source>
</evidence>
<name>A0AAW8CIL2_9PAST</name>
<keyword evidence="2" id="KW-1185">Reference proteome</keyword>
<reference evidence="1 2" key="1">
    <citation type="journal article" date="2023" name="Front. Microbiol.">
        <title>Phylogeography and host specificity of Pasteurellaceae pathogenic to sea-farmed fish in the north-east Atlantic.</title>
        <authorList>
            <person name="Gulla S."/>
            <person name="Colquhoun D.J."/>
            <person name="Olsen A.B."/>
            <person name="Spilsberg B."/>
            <person name="Lagesen K."/>
            <person name="Aakesson C.P."/>
            <person name="Strom S."/>
            <person name="Manji F."/>
            <person name="Birkbeck T.H."/>
            <person name="Nilsen H.K."/>
        </authorList>
    </citation>
    <scope>NUCLEOTIDE SEQUENCE [LARGE SCALE GENOMIC DNA]</scope>
    <source>
        <strain evidence="1 2">NVIB3131</strain>
    </source>
</reference>
<accession>A0AAW8CIL2</accession>
<protein>
    <submittedName>
        <fullName evidence="1">Uncharacterized protein</fullName>
    </submittedName>
</protein>
<sequence>MNNIMFEELPELSGIFVESTVIDSFNRLVFASLWGHTAAIQNLIALITTGDLTAITVNNTYISVDKEMIKKVGKLPSDNDYGDMTHAFIYRKTTQVENVGRRDVLFQHTPSEKLIFNIIKSMSILPLLDNWQAPLLKIFREKNMLINLTTLCGTVRGVNINLSDENELSTMVGSLLQTRQLNIVEG</sequence>
<dbReference type="EMBL" id="JASAXT010000005">
    <property type="protein sequence ID" value="MDP8148270.1"/>
    <property type="molecule type" value="Genomic_DNA"/>
</dbReference>
<organism evidence="1 2">
    <name type="scientific">Phocoenobacter atlanticus subsp. atlanticus</name>
    <dbReference type="NCBI Taxonomy" id="3061285"/>
    <lineage>
        <taxon>Bacteria</taxon>
        <taxon>Pseudomonadati</taxon>
        <taxon>Pseudomonadota</taxon>
        <taxon>Gammaproteobacteria</taxon>
        <taxon>Pasteurellales</taxon>
        <taxon>Pasteurellaceae</taxon>
        <taxon>Phocoenobacter</taxon>
        <taxon>Phocoenobacter atlanticus</taxon>
    </lineage>
</organism>
<proteinExistence type="predicted"/>
<dbReference type="Proteomes" id="UP001226020">
    <property type="component" value="Unassembled WGS sequence"/>
</dbReference>
<evidence type="ECO:0000313" key="2">
    <source>
        <dbReference type="Proteomes" id="UP001226020"/>
    </source>
</evidence>
<dbReference type="RefSeq" id="WP_306351428.1">
    <property type="nucleotide sequence ID" value="NZ_JASAWV010000005.1"/>
</dbReference>
<gene>
    <name evidence="1" type="ORF">QJU57_04130</name>
</gene>